<keyword evidence="13" id="KW-1185">Reference proteome</keyword>
<dbReference type="InterPro" id="IPR036849">
    <property type="entry name" value="Enolase-like_C_sf"/>
</dbReference>
<evidence type="ECO:0000256" key="1">
    <source>
        <dbReference type="ARBA" id="ARBA00005031"/>
    </source>
</evidence>
<dbReference type="PANTHER" id="PTHR11902">
    <property type="entry name" value="ENOLASE"/>
    <property type="match status" value="1"/>
</dbReference>
<evidence type="ECO:0000256" key="2">
    <source>
        <dbReference type="ARBA" id="ARBA00009604"/>
    </source>
</evidence>
<dbReference type="GO" id="GO:0000287">
    <property type="term" value="F:magnesium ion binding"/>
    <property type="evidence" value="ECO:0007669"/>
    <property type="project" value="InterPro"/>
</dbReference>
<evidence type="ECO:0000256" key="8">
    <source>
        <dbReference type="PIRSR" id="PIRSR001400-1"/>
    </source>
</evidence>
<dbReference type="CDD" id="cd03313">
    <property type="entry name" value="enolase"/>
    <property type="match status" value="1"/>
</dbReference>
<comment type="similarity">
    <text evidence="2">Belongs to the enolase family.</text>
</comment>
<dbReference type="PRINTS" id="PR00148">
    <property type="entry name" value="ENOLASE"/>
</dbReference>
<evidence type="ECO:0000313" key="12">
    <source>
        <dbReference type="Ensembl" id="ENSATEP00000043715.1"/>
    </source>
</evidence>
<keyword evidence="4 9" id="KW-0460">Magnesium</keyword>
<keyword evidence="6" id="KW-0456">Lyase</keyword>
<dbReference type="Ensembl" id="ENSATET00000046987.2">
    <property type="protein sequence ID" value="ENSATEP00000043715.1"/>
    <property type="gene ID" value="ENSATEG00000021080.3"/>
</dbReference>
<feature type="binding site" evidence="9">
    <location>
        <position position="245"/>
    </location>
    <ligand>
        <name>Mg(2+)</name>
        <dbReference type="ChEBI" id="CHEBI:18420"/>
    </ligand>
</feature>
<dbReference type="Pfam" id="PF00113">
    <property type="entry name" value="Enolase_C"/>
    <property type="match status" value="2"/>
</dbReference>
<evidence type="ECO:0000256" key="5">
    <source>
        <dbReference type="ARBA" id="ARBA00023152"/>
    </source>
</evidence>
<evidence type="ECO:0000259" key="10">
    <source>
        <dbReference type="SMART" id="SM01192"/>
    </source>
</evidence>
<dbReference type="GO" id="GO:0000015">
    <property type="term" value="C:phosphopyruvate hydratase complex"/>
    <property type="evidence" value="ECO:0007669"/>
    <property type="project" value="InterPro"/>
</dbReference>
<reference evidence="12" key="1">
    <citation type="submission" date="2021-04" db="EMBL/GenBank/DDBJ databases">
        <authorList>
            <consortium name="Wellcome Sanger Institute Data Sharing"/>
        </authorList>
    </citation>
    <scope>NUCLEOTIDE SEQUENCE [LARGE SCALE GENOMIC DNA]</scope>
</reference>
<dbReference type="Pfam" id="PF03952">
    <property type="entry name" value="Enolase_N"/>
    <property type="match status" value="1"/>
</dbReference>
<evidence type="ECO:0000256" key="9">
    <source>
        <dbReference type="PIRSR" id="PIRSR001400-3"/>
    </source>
</evidence>
<reference evidence="12" key="3">
    <citation type="submission" date="2025-09" db="UniProtKB">
        <authorList>
            <consortium name="Ensembl"/>
        </authorList>
    </citation>
    <scope>IDENTIFICATION</scope>
</reference>
<dbReference type="Gene3D" id="3.30.390.10">
    <property type="entry name" value="Enolase-like, N-terminal domain"/>
    <property type="match status" value="1"/>
</dbReference>
<reference evidence="12" key="2">
    <citation type="submission" date="2025-08" db="UniProtKB">
        <authorList>
            <consortium name="Ensembl"/>
        </authorList>
    </citation>
    <scope>IDENTIFICATION</scope>
</reference>
<evidence type="ECO:0000313" key="13">
    <source>
        <dbReference type="Proteomes" id="UP000265040"/>
    </source>
</evidence>
<protein>
    <recommendedName>
        <fullName evidence="3">phosphopyruvate hydratase</fullName>
        <ecNumber evidence="3">4.2.1.11</ecNumber>
    </recommendedName>
    <alternativeName>
        <fullName evidence="7">2-phospho-D-glycerate hydro-lyase</fullName>
    </alternativeName>
</protein>
<dbReference type="GO" id="GO:0006096">
    <property type="term" value="P:glycolytic process"/>
    <property type="evidence" value="ECO:0007669"/>
    <property type="project" value="UniProtKB-UniPathway"/>
</dbReference>
<evidence type="ECO:0000256" key="6">
    <source>
        <dbReference type="ARBA" id="ARBA00023239"/>
    </source>
</evidence>
<dbReference type="GeneTree" id="ENSGT00950000182805"/>
<dbReference type="PANTHER" id="PTHR11902:SF10">
    <property type="entry name" value="GAMMA-ENOLASE"/>
    <property type="match status" value="1"/>
</dbReference>
<evidence type="ECO:0000256" key="3">
    <source>
        <dbReference type="ARBA" id="ARBA00012058"/>
    </source>
</evidence>
<proteinExistence type="inferred from homology"/>
<dbReference type="FunFam" id="3.30.390.10:FF:000001">
    <property type="entry name" value="Enolase"/>
    <property type="match status" value="1"/>
</dbReference>
<dbReference type="AlphaFoldDB" id="A0A7N6A618"/>
<evidence type="ECO:0000259" key="11">
    <source>
        <dbReference type="SMART" id="SM01193"/>
    </source>
</evidence>
<dbReference type="InterPro" id="IPR000941">
    <property type="entry name" value="Enolase"/>
</dbReference>
<sequence length="406" mass="43782">MSILNIVAREILDSRGNPTVEVDLHTDKGLFRAAVPSGASTGIYEALELRDGDKTRYKGKGVTKAVGHINDTLAPALIQSGISVLEQEKLDNTMIEMDGTDNKSKFGANAILGVSLAICKAGAAEKGVPLYRHIADLAGNRELVLPVPAFNVINGGSHAGNRLAMQEFMVLPVGAESFRDALRVGAELYQTLRGVIKEKYGQDATNVGDEGGFAPNIQENSEALELIKTAIEKAGFTDKVVIGMDVAASEFFIEGKYDLDFKSPPNAARNISAEELASIYQGFINNYPGEIHLKWSSSTIQRAVEEKACNCLLLKVNQIGSVTEAIKACKLAQENGWGVMVSHRSGETEDTFIADLVVGLCTGQIKTGAPCRSERLAKYNQLMRIEEELGDQAHFAGHNFRNPSAL</sequence>
<dbReference type="InterPro" id="IPR020811">
    <property type="entry name" value="Enolase_N"/>
</dbReference>
<dbReference type="SMART" id="SM01192">
    <property type="entry name" value="Enolase_C"/>
    <property type="match status" value="1"/>
</dbReference>
<dbReference type="HAMAP" id="MF_00318">
    <property type="entry name" value="Enolase"/>
    <property type="match status" value="1"/>
</dbReference>
<keyword evidence="5" id="KW-0324">Glycolysis</keyword>
<dbReference type="PIRSF" id="PIRSF001400">
    <property type="entry name" value="Enolase"/>
    <property type="match status" value="1"/>
</dbReference>
<dbReference type="Proteomes" id="UP000265040">
    <property type="component" value="Chromosome 16"/>
</dbReference>
<feature type="active site" description="Proton acceptor" evidence="8">
    <location>
        <position position="315"/>
    </location>
</feature>
<dbReference type="InterPro" id="IPR029017">
    <property type="entry name" value="Enolase-like_N"/>
</dbReference>
<dbReference type="InterPro" id="IPR020810">
    <property type="entry name" value="Enolase_C"/>
</dbReference>
<evidence type="ECO:0000256" key="7">
    <source>
        <dbReference type="ARBA" id="ARBA00031125"/>
    </source>
</evidence>
<dbReference type="UniPathway" id="UPA00109">
    <property type="reaction ID" value="UER00187"/>
</dbReference>
<dbReference type="SMART" id="SM01193">
    <property type="entry name" value="Enolase_N"/>
    <property type="match status" value="1"/>
</dbReference>
<feature type="binding site" evidence="9">
    <location>
        <position position="254"/>
    </location>
    <ligand>
        <name>Mg(2+)</name>
        <dbReference type="ChEBI" id="CHEBI:18420"/>
    </ligand>
</feature>
<dbReference type="Gene3D" id="3.20.20.120">
    <property type="entry name" value="Enolase-like C-terminal domain"/>
    <property type="match status" value="2"/>
</dbReference>
<keyword evidence="9" id="KW-0479">Metal-binding</keyword>
<name>A0A7N6A618_ANATE</name>
<dbReference type="SUPFAM" id="SSF51604">
    <property type="entry name" value="Enolase C-terminal domain-like"/>
    <property type="match status" value="1"/>
</dbReference>
<comment type="pathway">
    <text evidence="1">Carbohydrate degradation; glycolysis; pyruvate from D-glyceraldehyde 3-phosphate: step 4/5.</text>
</comment>
<dbReference type="SUPFAM" id="SSF54826">
    <property type="entry name" value="Enolase N-terminal domain-like"/>
    <property type="match status" value="1"/>
</dbReference>
<feature type="domain" description="Enolase N-terminal" evidence="11">
    <location>
        <begin position="3"/>
        <end position="134"/>
    </location>
</feature>
<dbReference type="GO" id="GO:0004634">
    <property type="term" value="F:phosphopyruvate hydratase activity"/>
    <property type="evidence" value="ECO:0007669"/>
    <property type="project" value="UniProtKB-EC"/>
</dbReference>
<feature type="domain" description="Enolase C-terminal TIM barrel" evidence="10">
    <location>
        <begin position="142"/>
        <end position="403"/>
    </location>
</feature>
<accession>A0A7N6A618</accession>
<feature type="active site" description="Proton donor" evidence="8">
    <location>
        <position position="210"/>
    </location>
</feature>
<organism evidence="12 13">
    <name type="scientific">Anabas testudineus</name>
    <name type="common">Climbing perch</name>
    <name type="synonym">Anthias testudineus</name>
    <dbReference type="NCBI Taxonomy" id="64144"/>
    <lineage>
        <taxon>Eukaryota</taxon>
        <taxon>Metazoa</taxon>
        <taxon>Chordata</taxon>
        <taxon>Craniata</taxon>
        <taxon>Vertebrata</taxon>
        <taxon>Euteleostomi</taxon>
        <taxon>Actinopterygii</taxon>
        <taxon>Neopterygii</taxon>
        <taxon>Teleostei</taxon>
        <taxon>Neoteleostei</taxon>
        <taxon>Acanthomorphata</taxon>
        <taxon>Anabantaria</taxon>
        <taxon>Anabantiformes</taxon>
        <taxon>Anabantoidei</taxon>
        <taxon>Anabantidae</taxon>
        <taxon>Anabas</taxon>
    </lineage>
</organism>
<dbReference type="InterPro" id="IPR020809">
    <property type="entry name" value="Enolase_CS"/>
</dbReference>
<dbReference type="PROSITE" id="PS00164">
    <property type="entry name" value="ENOLASE"/>
    <property type="match status" value="1"/>
</dbReference>
<comment type="cofactor">
    <cofactor evidence="9">
        <name>Mg(2+)</name>
        <dbReference type="ChEBI" id="CHEBI:18420"/>
    </cofactor>
    <text evidence="9">Mg(2+) is required for catalysis and for stabilizing the dimer.</text>
</comment>
<evidence type="ECO:0000256" key="4">
    <source>
        <dbReference type="ARBA" id="ARBA00022842"/>
    </source>
</evidence>
<dbReference type="EC" id="4.2.1.11" evidence="3"/>